<gene>
    <name evidence="2" type="ORF">VKT23_016698</name>
</gene>
<feature type="region of interest" description="Disordered" evidence="1">
    <location>
        <begin position="376"/>
        <end position="500"/>
    </location>
</feature>
<proteinExistence type="predicted"/>
<keyword evidence="3" id="KW-1185">Reference proteome</keyword>
<organism evidence="2 3">
    <name type="scientific">Marasmiellus scandens</name>
    <dbReference type="NCBI Taxonomy" id="2682957"/>
    <lineage>
        <taxon>Eukaryota</taxon>
        <taxon>Fungi</taxon>
        <taxon>Dikarya</taxon>
        <taxon>Basidiomycota</taxon>
        <taxon>Agaricomycotina</taxon>
        <taxon>Agaricomycetes</taxon>
        <taxon>Agaricomycetidae</taxon>
        <taxon>Agaricales</taxon>
        <taxon>Marasmiineae</taxon>
        <taxon>Omphalotaceae</taxon>
        <taxon>Marasmiellus</taxon>
    </lineage>
</organism>
<feature type="compositionally biased region" description="Low complexity" evidence="1">
    <location>
        <begin position="444"/>
        <end position="457"/>
    </location>
</feature>
<dbReference type="Proteomes" id="UP001498398">
    <property type="component" value="Unassembled WGS sequence"/>
</dbReference>
<reference evidence="2 3" key="1">
    <citation type="submission" date="2024-01" db="EMBL/GenBank/DDBJ databases">
        <title>A draft genome for the cacao thread blight pathogen Marasmiellus scandens.</title>
        <authorList>
            <person name="Baruah I.K."/>
            <person name="Leung J."/>
            <person name="Bukari Y."/>
            <person name="Amoako-Attah I."/>
            <person name="Meinhardt L.W."/>
            <person name="Bailey B.A."/>
            <person name="Cohen S.P."/>
        </authorList>
    </citation>
    <scope>NUCLEOTIDE SEQUENCE [LARGE SCALE GENOMIC DNA]</scope>
    <source>
        <strain evidence="2 3">GH-19</strain>
    </source>
</reference>
<feature type="region of interest" description="Disordered" evidence="1">
    <location>
        <begin position="292"/>
        <end position="354"/>
    </location>
</feature>
<accession>A0ABR1IXN0</accession>
<feature type="compositionally biased region" description="Basic and acidic residues" evidence="1">
    <location>
        <begin position="482"/>
        <end position="494"/>
    </location>
</feature>
<evidence type="ECO:0000313" key="3">
    <source>
        <dbReference type="Proteomes" id="UP001498398"/>
    </source>
</evidence>
<protein>
    <submittedName>
        <fullName evidence="2">Uncharacterized protein</fullName>
    </submittedName>
</protein>
<feature type="compositionally biased region" description="Basic and acidic residues" evidence="1">
    <location>
        <begin position="331"/>
        <end position="352"/>
    </location>
</feature>
<evidence type="ECO:0000256" key="1">
    <source>
        <dbReference type="SAM" id="MobiDB-lite"/>
    </source>
</evidence>
<comment type="caution">
    <text evidence="2">The sequence shown here is derived from an EMBL/GenBank/DDBJ whole genome shotgun (WGS) entry which is preliminary data.</text>
</comment>
<dbReference type="EMBL" id="JBANRG010000064">
    <property type="protein sequence ID" value="KAK7441217.1"/>
    <property type="molecule type" value="Genomic_DNA"/>
</dbReference>
<sequence>MKAELGENWKSIDHRRDLAKRLGWVGYAQKLREEMASEEREKGVKLVTLKRCIEEFMKVAQMCYNLYGLILVGQLHDLNNHNRSRMFGWGPEYDRMMLSEKTVFIKELKTTAAKLRMCRDEIDAGLEDDPVKTELLREYEQGPDRAAVLRSLLPKLFKLDLAEATDNVVKSMKWLTFLRVACTHQLRMIDYPKAIPIIGPKSKGLISHAKDLSLPNLQEMITPRMQHFKACRKPRDTLTEDECDALVTTFRGTRIVPWLDEEKELPLEKQGGIPLMVDIDGNTLVTVAEVISSDGEAEEDEEETSTKSIGKGKGKAKAVVEDEEDDSGGSPEDHDSDRLPSIEPEPEARESIYRTLPISGRRIFTTPERQCRLGEAHTLRQSDAQVLPFPKPNPRPRPEHNQDVISSPPNIPGSTDRSSRPVITKRGASKPGPKKPSTFRPGIPLVSPVVHPVASSSRQVPPRTVLTSPARVPADTLKRKRGDNVQDRDNEAHNSRKRRV</sequence>
<feature type="compositionally biased region" description="Polar residues" evidence="1">
    <location>
        <begin position="403"/>
        <end position="416"/>
    </location>
</feature>
<name>A0ABR1IXN0_9AGAR</name>
<evidence type="ECO:0000313" key="2">
    <source>
        <dbReference type="EMBL" id="KAK7441217.1"/>
    </source>
</evidence>